<protein>
    <recommendedName>
        <fullName evidence="15">Alpha-2-macroglobulin</fullName>
    </recommendedName>
</protein>
<feature type="domain" description="Alpha-2-macroglobulin bait region" evidence="10">
    <location>
        <begin position="463"/>
        <end position="610"/>
    </location>
</feature>
<dbReference type="GeneTree" id="ENSGT00940000162996"/>
<dbReference type="HOGENOM" id="CLU_001634_0_1_1"/>
<comment type="similarity">
    <text evidence="2">Belongs to the protease inhibitor I39 (alpha-2-macroglobulin) family.</text>
</comment>
<dbReference type="Gene3D" id="2.60.40.690">
    <property type="entry name" value="Alpha-macroglobulin, receptor-binding domain"/>
    <property type="match status" value="1"/>
</dbReference>
<evidence type="ECO:0000256" key="8">
    <source>
        <dbReference type="ARBA" id="ARBA00023180"/>
    </source>
</evidence>
<dbReference type="InterPro" id="IPR011625">
    <property type="entry name" value="A2M_N_BRD"/>
</dbReference>
<dbReference type="SMART" id="SM01419">
    <property type="entry name" value="Thiol-ester_cl"/>
    <property type="match status" value="1"/>
</dbReference>
<dbReference type="Pfam" id="PF07703">
    <property type="entry name" value="A2M_BRD"/>
    <property type="match status" value="1"/>
</dbReference>
<dbReference type="Pfam" id="PF07677">
    <property type="entry name" value="A2M_recep"/>
    <property type="match status" value="1"/>
</dbReference>
<reference evidence="14" key="1">
    <citation type="journal article" date="2004" name="Nature">
        <title>Genome duplication in the teleost fish Tetraodon nigroviridis reveals the early vertebrate proto-karyotype.</title>
        <authorList>
            <person name="Jaillon O."/>
            <person name="Aury J.-M."/>
            <person name="Brunet F."/>
            <person name="Petit J.-L."/>
            <person name="Stange-Thomann N."/>
            <person name="Mauceli E."/>
            <person name="Bouneau L."/>
            <person name="Fischer C."/>
            <person name="Ozouf-Costaz C."/>
            <person name="Bernot A."/>
            <person name="Nicaud S."/>
            <person name="Jaffe D."/>
            <person name="Fisher S."/>
            <person name="Lutfalla G."/>
            <person name="Dossat C."/>
            <person name="Segurens B."/>
            <person name="Dasilva C."/>
            <person name="Salanoubat M."/>
            <person name="Levy M."/>
            <person name="Boudet N."/>
            <person name="Castellano S."/>
            <person name="Anthouard V."/>
            <person name="Jubin C."/>
            <person name="Castelli V."/>
            <person name="Katinka M."/>
            <person name="Vacherie B."/>
            <person name="Biemont C."/>
            <person name="Skalli Z."/>
            <person name="Cattolico L."/>
            <person name="Poulain J."/>
            <person name="De Berardinis V."/>
            <person name="Cruaud C."/>
            <person name="Duprat S."/>
            <person name="Brottier P."/>
            <person name="Coutanceau J.-P."/>
            <person name="Gouzy J."/>
            <person name="Parra G."/>
            <person name="Lardier G."/>
            <person name="Chapple C."/>
            <person name="McKernan K.J."/>
            <person name="McEwan P."/>
            <person name="Bosak S."/>
            <person name="Kellis M."/>
            <person name="Volff J.-N."/>
            <person name="Guigo R."/>
            <person name="Zody M.C."/>
            <person name="Mesirov J."/>
            <person name="Lindblad-Toh K."/>
            <person name="Birren B."/>
            <person name="Nusbaum C."/>
            <person name="Kahn D."/>
            <person name="Robinson-Rechavi M."/>
            <person name="Laudet V."/>
            <person name="Schachter V."/>
            <person name="Quetier F."/>
            <person name="Saurin W."/>
            <person name="Scarpelli C."/>
            <person name="Wincker P."/>
            <person name="Lander E.S."/>
            <person name="Weissenbach J."/>
            <person name="Roest Crollius H."/>
        </authorList>
    </citation>
    <scope>NUCLEOTIDE SEQUENCE [LARGE SCALE GENOMIC DNA]</scope>
</reference>
<keyword evidence="14" id="KW-1185">Reference proteome</keyword>
<dbReference type="Gene3D" id="1.50.10.20">
    <property type="match status" value="1"/>
</dbReference>
<dbReference type="Gene3D" id="2.20.130.20">
    <property type="match status" value="1"/>
</dbReference>
<dbReference type="SMART" id="SM01359">
    <property type="entry name" value="A2M_N_2"/>
    <property type="match status" value="1"/>
</dbReference>
<accession>H3DA36</accession>
<dbReference type="CDD" id="cd02897">
    <property type="entry name" value="A2M_2"/>
    <property type="match status" value="1"/>
</dbReference>
<name>H3DA36_TETNG</name>
<dbReference type="GO" id="GO:0007399">
    <property type="term" value="P:nervous system development"/>
    <property type="evidence" value="ECO:0007669"/>
    <property type="project" value="UniProtKB-ARBA"/>
</dbReference>
<dbReference type="Gene3D" id="2.60.40.1930">
    <property type="match status" value="2"/>
</dbReference>
<evidence type="ECO:0000256" key="5">
    <source>
        <dbReference type="ARBA" id="ARBA00022729"/>
    </source>
</evidence>
<reference evidence="13" key="3">
    <citation type="submission" date="2025-09" db="UniProtKB">
        <authorList>
            <consortium name="Ensembl"/>
        </authorList>
    </citation>
    <scope>IDENTIFICATION</scope>
</reference>
<dbReference type="SUPFAM" id="SSF49410">
    <property type="entry name" value="Alpha-macroglobulin receptor domain"/>
    <property type="match status" value="1"/>
</dbReference>
<dbReference type="SUPFAM" id="SSF48239">
    <property type="entry name" value="Terpenoid cyclases/Protein prenyltransferases"/>
    <property type="match status" value="1"/>
</dbReference>
<dbReference type="InterPro" id="IPR041555">
    <property type="entry name" value="MG3"/>
</dbReference>
<dbReference type="Pfam" id="PF01835">
    <property type="entry name" value="MG2"/>
    <property type="match status" value="1"/>
</dbReference>
<dbReference type="InterPro" id="IPR047565">
    <property type="entry name" value="Alpha-macroglob_thiol-ester_cl"/>
</dbReference>
<dbReference type="Ensembl" id="ENSTNIT00000017595.1">
    <property type="protein sequence ID" value="ENSTNIP00000017377.1"/>
    <property type="gene ID" value="ENSTNIG00000014360.1"/>
</dbReference>
<dbReference type="InterPro" id="IPR036595">
    <property type="entry name" value="A-macroglobulin_rcpt-bd_sf"/>
</dbReference>
<dbReference type="InterPro" id="IPR009048">
    <property type="entry name" value="A-macroglobulin_rcpt-bd"/>
</dbReference>
<dbReference type="InterPro" id="IPR014756">
    <property type="entry name" value="Ig_E-set"/>
</dbReference>
<dbReference type="SMART" id="SM01360">
    <property type="entry name" value="A2M"/>
    <property type="match status" value="1"/>
</dbReference>
<feature type="signal peptide" evidence="9">
    <location>
        <begin position="1"/>
        <end position="20"/>
    </location>
</feature>
<dbReference type="Pfam" id="PF07678">
    <property type="entry name" value="TED_complement"/>
    <property type="match status" value="1"/>
</dbReference>
<dbReference type="GO" id="GO:0004867">
    <property type="term" value="F:serine-type endopeptidase inhibitor activity"/>
    <property type="evidence" value="ECO:0007669"/>
    <property type="project" value="UniProtKB-KW"/>
</dbReference>
<dbReference type="PANTHER" id="PTHR11412:SF150">
    <property type="entry name" value="ALPHA-2-MACROGLOBULIN-RELATED"/>
    <property type="match status" value="1"/>
</dbReference>
<feature type="chain" id="PRO_5003582981" description="Alpha-2-macroglobulin" evidence="9">
    <location>
        <begin position="21"/>
        <end position="1450"/>
    </location>
</feature>
<evidence type="ECO:0000259" key="10">
    <source>
        <dbReference type="SMART" id="SM01359"/>
    </source>
</evidence>
<evidence type="ECO:0000256" key="4">
    <source>
        <dbReference type="ARBA" id="ARBA00022690"/>
    </source>
</evidence>
<dbReference type="Pfam" id="PF17791">
    <property type="entry name" value="MG3"/>
    <property type="match status" value="1"/>
</dbReference>
<dbReference type="OMA" id="FYYVGMA"/>
<dbReference type="InterPro" id="IPR008930">
    <property type="entry name" value="Terpenoid_cyclase/PrenylTrfase"/>
</dbReference>
<comment type="subcellular location">
    <subcellularLocation>
        <location evidence="1">Secreted</location>
    </subcellularLocation>
</comment>
<feature type="domain" description="Alpha-macroglobulin receptor-binding" evidence="12">
    <location>
        <begin position="1342"/>
        <end position="1429"/>
    </location>
</feature>
<sequence>MWTWSLCVLLSWTLFDHVAADPQYMLAVPAILEAGEESKFCISFLEPNETMTVTVSLKSKDFNTTLMQMVSKQDFHECRSFEAPSVEKDHVMELEVEVQADTFYSKGARKVLIRQFNPESFIQTDKPLYLPGQTVQFRVVSLDSKLRPSALKYSVIELKDPSGNRIGQWLNQTTENAILQLSHQLNSEAPEGSYEIRTEADGKQALHWFKVEKYVLPKFEVTITSKPEVNIAQEEFEAEVCAKYTYGQPVAGSATMNVCRGLQRYYFYNPLSVANSPQAELEEPCHKQTKKTDQKGCATFTFMMSTFTQLDVKALDDQLTMTAHVEEEGTDVKLGNQMTRVISYRLGGLSFINTPTVFKAGSTVEGTIKAVHHNGTPVANTAVYLFEGEIWSARRLQNLTTDGDGLATFSVSTAARTGDLKLQASVTPELQYIPYRVPYYENGQHQVSLFQKLSPSGPVISSLEVKAKAGQLPCKQQETFTITYTVVGEEAGAVDLMYLVLSRGNILRQGSEQFTIEKKLAVNVGEFTFTMMVTTDMAPSFQVVAYAVLPSQSVIADYADFSTEKCFGHSVSLEFSEGSAVPGEEITMQLDAQPKALCGMSAVDRSIFVKEPEARLSADTIFRLMPSRRHVPYETEDPQECVPVRLRRSILPFPDGKDPFTVFQHNGLKMVTNLVIRTPTCLSFKGKHYYSGVGRQYASAPMAGIGFTPQLAYDSAPEIVSVRTFFPETWLFDLLETGESGQVVKSLKVPDTITTWEADAFCLSSEGFGMAPRVDLTVFQPFFLELTLPYSIIRGEQFELKATVFSYLSKCIMLTVTGEESADYKLVPLSGDQYSSCLCGGERKTVSWNLVASTTGVVEVSVTAAAVASEVSCNNEIVTVPMRGRVDKVTRTLIVKAEGTEVMEAFNWLFCPKGEELKEESTITLPTNVIMGSARGSVSVLGDIMGRALKNLDGLLRMPYGCGEQNMALLAPNIYILQYLEKTEQLTPPVKEKALRFLRSGYERQLNYRHYSGAYSTFGAGVGNIWLTTFVMRSFAKAAEFIYIDQDKMAVTKQWVEGKQQDNGCFEMVGTLFNNRMKGGVSDEITLTAYITASLLEMNSTVDETVKKSLSCLKTSIEKDGFPNVYTTALMAYAFTLAGDTETRTRLLNQLNMEAKTKVGGFLYWEQTGENSASLSVEISSYMVLTALSADPSTEDLGYASRIVRWLTTQQNYFGGFYSTQDTVVALQALALYSTLVFSPDGSTRVTVASPSASNSFLVTQDTKLLYQEKELADVEGKHVLEASGTGCAAVQLSVFYNIPAPPEVKTLTLEVSESANCASMAARATMNLEIKTGYTGQDNSSNMVILDIKFLSGFAMSRDALERLRGPNNYRVEDKTDRALVYIPEIEKDEVITHEVVLIQEHPIIGQKPAVVKLYDYYEPSTKAEKEYTYPCVSGNNRLKSEHAHGTVK</sequence>
<keyword evidence="6" id="KW-0722">Serine protease inhibitor</keyword>
<dbReference type="FunFam" id="2.60.40.1930:FF:000001">
    <property type="entry name" value="CD109 isoform 3"/>
    <property type="match status" value="1"/>
</dbReference>
<dbReference type="Gene3D" id="6.20.50.160">
    <property type="match status" value="1"/>
</dbReference>
<dbReference type="InterPro" id="IPR013783">
    <property type="entry name" value="Ig-like_fold"/>
</dbReference>
<evidence type="ECO:0000313" key="14">
    <source>
        <dbReference type="Proteomes" id="UP000007303"/>
    </source>
</evidence>
<dbReference type="Pfam" id="PF17789">
    <property type="entry name" value="MG4"/>
    <property type="match status" value="1"/>
</dbReference>
<evidence type="ECO:0000256" key="7">
    <source>
        <dbReference type="ARBA" id="ARBA00023157"/>
    </source>
</evidence>
<keyword evidence="4" id="KW-0646">Protease inhibitor</keyword>
<dbReference type="Proteomes" id="UP000007303">
    <property type="component" value="Unassembled WGS sequence"/>
</dbReference>
<keyword evidence="3" id="KW-0964">Secreted</keyword>
<reference evidence="13" key="2">
    <citation type="submission" date="2025-08" db="UniProtKB">
        <authorList>
            <consortium name="Ensembl"/>
        </authorList>
    </citation>
    <scope>IDENTIFICATION</scope>
</reference>
<dbReference type="Gene3D" id="2.60.120.1540">
    <property type="match status" value="1"/>
</dbReference>
<keyword evidence="8" id="KW-0325">Glycoprotein</keyword>
<dbReference type="SUPFAM" id="SSF81296">
    <property type="entry name" value="E set domains"/>
    <property type="match status" value="1"/>
</dbReference>
<evidence type="ECO:0000259" key="12">
    <source>
        <dbReference type="SMART" id="SM01361"/>
    </source>
</evidence>
<dbReference type="InterPro" id="IPR001599">
    <property type="entry name" value="Macroglobln_a2"/>
</dbReference>
<dbReference type="InterPro" id="IPR002890">
    <property type="entry name" value="MG2"/>
</dbReference>
<dbReference type="STRING" id="99883.ENSTNIP00000017377"/>
<dbReference type="InParanoid" id="H3DA36"/>
<evidence type="ECO:0000256" key="1">
    <source>
        <dbReference type="ARBA" id="ARBA00004613"/>
    </source>
</evidence>
<evidence type="ECO:0000256" key="3">
    <source>
        <dbReference type="ARBA" id="ARBA00022525"/>
    </source>
</evidence>
<evidence type="ECO:0000256" key="9">
    <source>
        <dbReference type="SAM" id="SignalP"/>
    </source>
</evidence>
<dbReference type="InterPro" id="IPR040839">
    <property type="entry name" value="MG4"/>
</dbReference>
<dbReference type="PROSITE" id="PS00477">
    <property type="entry name" value="ALPHA_2_MACROGLOBULIN"/>
    <property type="match status" value="1"/>
</dbReference>
<dbReference type="Pfam" id="PF00207">
    <property type="entry name" value="A2M"/>
    <property type="match status" value="1"/>
</dbReference>
<dbReference type="Gene3D" id="2.60.40.1940">
    <property type="match status" value="1"/>
</dbReference>
<dbReference type="SMART" id="SM01361">
    <property type="entry name" value="A2M_recep"/>
    <property type="match status" value="1"/>
</dbReference>
<dbReference type="GO" id="GO:0005615">
    <property type="term" value="C:extracellular space"/>
    <property type="evidence" value="ECO:0007669"/>
    <property type="project" value="InterPro"/>
</dbReference>
<keyword evidence="7" id="KW-1015">Disulfide bond</keyword>
<proteinExistence type="inferred from homology"/>
<feature type="domain" description="Alpha-2-macroglobulin" evidence="11">
    <location>
        <begin position="729"/>
        <end position="818"/>
    </location>
</feature>
<evidence type="ECO:0000259" key="11">
    <source>
        <dbReference type="SMART" id="SM01360"/>
    </source>
</evidence>
<evidence type="ECO:0008006" key="15">
    <source>
        <dbReference type="Google" id="ProtNLM"/>
    </source>
</evidence>
<evidence type="ECO:0000313" key="13">
    <source>
        <dbReference type="Ensembl" id="ENSTNIP00000017377.1"/>
    </source>
</evidence>
<dbReference type="InterPro" id="IPR050473">
    <property type="entry name" value="A2M/Complement_sys"/>
</dbReference>
<dbReference type="InterPro" id="IPR011626">
    <property type="entry name" value="Alpha-macroglobulin_TED"/>
</dbReference>
<dbReference type="Gene3D" id="2.60.40.10">
    <property type="entry name" value="Immunoglobulins"/>
    <property type="match status" value="2"/>
</dbReference>
<keyword evidence="5 9" id="KW-0732">Signal</keyword>
<dbReference type="InterPro" id="IPR041813">
    <property type="entry name" value="A2M_TED"/>
</dbReference>
<evidence type="ECO:0000256" key="6">
    <source>
        <dbReference type="ARBA" id="ARBA00022900"/>
    </source>
</evidence>
<evidence type="ECO:0000256" key="2">
    <source>
        <dbReference type="ARBA" id="ARBA00010952"/>
    </source>
</evidence>
<dbReference type="InterPro" id="IPR019742">
    <property type="entry name" value="MacrogloblnA2_CS"/>
</dbReference>
<dbReference type="PANTHER" id="PTHR11412">
    <property type="entry name" value="MACROGLOBULIN / COMPLEMENT"/>
    <property type="match status" value="1"/>
</dbReference>
<organism evidence="13 14">
    <name type="scientific">Tetraodon nigroviridis</name>
    <name type="common">Spotted green pufferfish</name>
    <name type="synonym">Chelonodon nigroviridis</name>
    <dbReference type="NCBI Taxonomy" id="99883"/>
    <lineage>
        <taxon>Eukaryota</taxon>
        <taxon>Metazoa</taxon>
        <taxon>Chordata</taxon>
        <taxon>Craniata</taxon>
        <taxon>Vertebrata</taxon>
        <taxon>Euteleostomi</taxon>
        <taxon>Actinopterygii</taxon>
        <taxon>Neopterygii</taxon>
        <taxon>Teleostei</taxon>
        <taxon>Neoteleostei</taxon>
        <taxon>Acanthomorphata</taxon>
        <taxon>Eupercaria</taxon>
        <taxon>Tetraodontiformes</taxon>
        <taxon>Tetradontoidea</taxon>
        <taxon>Tetraodontidae</taxon>
        <taxon>Tetraodon</taxon>
    </lineage>
</organism>
<dbReference type="FunFam" id="1.50.10.20:FF:000001">
    <property type="entry name" value="CD109 isoform 1"/>
    <property type="match status" value="1"/>
</dbReference>